<proteinExistence type="predicted"/>
<feature type="coiled-coil region" evidence="1">
    <location>
        <begin position="85"/>
        <end position="119"/>
    </location>
</feature>
<protein>
    <submittedName>
        <fullName evidence="2">Uncharacterized protein</fullName>
    </submittedName>
</protein>
<accession>A0ABR2M1Q1</accession>
<evidence type="ECO:0000313" key="2">
    <source>
        <dbReference type="EMBL" id="KAK8956406.1"/>
    </source>
</evidence>
<dbReference type="SUPFAM" id="SSF111469">
    <property type="entry name" value="Geminin coiled-coil domain"/>
    <property type="match status" value="1"/>
</dbReference>
<dbReference type="EMBL" id="JBBWWR010000013">
    <property type="protein sequence ID" value="KAK8956406.1"/>
    <property type="molecule type" value="Genomic_DNA"/>
</dbReference>
<keyword evidence="1" id="KW-0175">Coiled coil</keyword>
<name>A0ABR2M1Q1_9ASPA</name>
<organism evidence="2 3">
    <name type="scientific">Platanthera guangdongensis</name>
    <dbReference type="NCBI Taxonomy" id="2320717"/>
    <lineage>
        <taxon>Eukaryota</taxon>
        <taxon>Viridiplantae</taxon>
        <taxon>Streptophyta</taxon>
        <taxon>Embryophyta</taxon>
        <taxon>Tracheophyta</taxon>
        <taxon>Spermatophyta</taxon>
        <taxon>Magnoliopsida</taxon>
        <taxon>Liliopsida</taxon>
        <taxon>Asparagales</taxon>
        <taxon>Orchidaceae</taxon>
        <taxon>Orchidoideae</taxon>
        <taxon>Orchideae</taxon>
        <taxon>Orchidinae</taxon>
        <taxon>Platanthera</taxon>
    </lineage>
</organism>
<gene>
    <name evidence="2" type="ORF">KSP40_PGU001309</name>
</gene>
<evidence type="ECO:0000313" key="3">
    <source>
        <dbReference type="Proteomes" id="UP001412067"/>
    </source>
</evidence>
<evidence type="ECO:0000256" key="1">
    <source>
        <dbReference type="SAM" id="Coils"/>
    </source>
</evidence>
<dbReference type="Gene3D" id="1.20.5.1180">
    <property type="entry name" value="Geminin coiled-coil domain"/>
    <property type="match status" value="1"/>
</dbReference>
<comment type="caution">
    <text evidence="2">The sequence shown here is derived from an EMBL/GenBank/DDBJ whole genome shotgun (WGS) entry which is preliminary data.</text>
</comment>
<dbReference type="Proteomes" id="UP001412067">
    <property type="component" value="Unassembled WGS sequence"/>
</dbReference>
<sequence>MGIGEKLKDRRGKAVMKWHRRGKHVQVSTALPLRKSEKMTKHAREVGWALFGKENLADLRSIPTEKLPALAAQVRARSYITDHFLAEALGEVLTENERLEEENEKLKEEIKKLKEANAVRFYLTVFAVSLNLTPKFTLSFPLQKTYDPENPAFLNEIAVHPREGGEDMLDILRERQAFKAEHANVFFDELFPAFQEVEAAQDEAAMAVRRNLCRGC</sequence>
<reference evidence="2 3" key="1">
    <citation type="journal article" date="2022" name="Nat. Plants">
        <title>Genomes of leafy and leafless Platanthera orchids illuminate the evolution of mycoheterotrophy.</title>
        <authorList>
            <person name="Li M.H."/>
            <person name="Liu K.W."/>
            <person name="Li Z."/>
            <person name="Lu H.C."/>
            <person name="Ye Q.L."/>
            <person name="Zhang D."/>
            <person name="Wang J.Y."/>
            <person name="Li Y.F."/>
            <person name="Zhong Z.M."/>
            <person name="Liu X."/>
            <person name="Yu X."/>
            <person name="Liu D.K."/>
            <person name="Tu X.D."/>
            <person name="Liu B."/>
            <person name="Hao Y."/>
            <person name="Liao X.Y."/>
            <person name="Jiang Y.T."/>
            <person name="Sun W.H."/>
            <person name="Chen J."/>
            <person name="Chen Y.Q."/>
            <person name="Ai Y."/>
            <person name="Zhai J.W."/>
            <person name="Wu S.S."/>
            <person name="Zhou Z."/>
            <person name="Hsiao Y.Y."/>
            <person name="Wu W.L."/>
            <person name="Chen Y.Y."/>
            <person name="Lin Y.F."/>
            <person name="Hsu J.L."/>
            <person name="Li C.Y."/>
            <person name="Wang Z.W."/>
            <person name="Zhao X."/>
            <person name="Zhong W.Y."/>
            <person name="Ma X.K."/>
            <person name="Ma L."/>
            <person name="Huang J."/>
            <person name="Chen G.Z."/>
            <person name="Huang M.Z."/>
            <person name="Huang L."/>
            <person name="Peng D.H."/>
            <person name="Luo Y.B."/>
            <person name="Zou S.Q."/>
            <person name="Chen S.P."/>
            <person name="Lan S."/>
            <person name="Tsai W.C."/>
            <person name="Van de Peer Y."/>
            <person name="Liu Z.J."/>
        </authorList>
    </citation>
    <scope>NUCLEOTIDE SEQUENCE [LARGE SCALE GENOMIC DNA]</scope>
    <source>
        <strain evidence="2">Lor288</strain>
    </source>
</reference>
<keyword evidence="3" id="KW-1185">Reference proteome</keyword>